<proteinExistence type="predicted"/>
<dbReference type="RefSeq" id="WP_098038400.1">
    <property type="nucleotide sequence ID" value="NZ_CWGJ01000012.1"/>
</dbReference>
<gene>
    <name evidence="1" type="ORF">ELAC_1202</name>
</gene>
<evidence type="ECO:0000313" key="2">
    <source>
        <dbReference type="Proteomes" id="UP000220251"/>
    </source>
</evidence>
<accession>A0A0H5DS36</accession>
<name>A0A0H5DS36_9BACT</name>
<dbReference type="EMBL" id="CWGJ01000012">
    <property type="protein sequence ID" value="CRX38544.1"/>
    <property type="molecule type" value="Genomic_DNA"/>
</dbReference>
<reference evidence="2" key="1">
    <citation type="submission" date="2015-06" db="EMBL/GenBank/DDBJ databases">
        <authorList>
            <person name="Bertelli C."/>
        </authorList>
    </citation>
    <scope>NUCLEOTIDE SEQUENCE [LARGE SCALE GENOMIC DNA]</scope>
    <source>
        <strain evidence="2">CRIB-30</strain>
    </source>
</reference>
<evidence type="ECO:0000313" key="1">
    <source>
        <dbReference type="EMBL" id="CRX38544.1"/>
    </source>
</evidence>
<keyword evidence="2" id="KW-1185">Reference proteome</keyword>
<protein>
    <submittedName>
        <fullName evidence="1">Uncharacterized protein</fullName>
    </submittedName>
</protein>
<dbReference type="AlphaFoldDB" id="A0A0H5DS36"/>
<organism evidence="1 2">
    <name type="scientific">Estrella lausannensis</name>
    <dbReference type="NCBI Taxonomy" id="483423"/>
    <lineage>
        <taxon>Bacteria</taxon>
        <taxon>Pseudomonadati</taxon>
        <taxon>Chlamydiota</taxon>
        <taxon>Chlamydiia</taxon>
        <taxon>Parachlamydiales</taxon>
        <taxon>Candidatus Criblamydiaceae</taxon>
        <taxon>Estrella</taxon>
    </lineage>
</organism>
<sequence length="197" mass="22022">MNIEHLRPDRVTLDFNGVSKPPQRIDVDIILIEVAPEGYQFPKAYQCPIPSGFNESFEGHIKKNFSKQATGFLFLGDVEQFNRSGKMLLLCDGTFVNYQHLIVVATHGTSRQSSIKEQEESFYKALQSLSEAIRVRDKIGVKDILPDPSQESVRKLTTMTLKSGSSPEETETLAAIQSGGNPGALRETQNRLFELHP</sequence>
<dbReference type="Proteomes" id="UP000220251">
    <property type="component" value="Unassembled WGS sequence"/>
</dbReference>